<dbReference type="OrthoDB" id="1375713at2"/>
<dbReference type="Proteomes" id="UP000288951">
    <property type="component" value="Unassembled WGS sequence"/>
</dbReference>
<dbReference type="Proteomes" id="UP000238180">
    <property type="component" value="Unassembled WGS sequence"/>
</dbReference>
<feature type="transmembrane region" description="Helical" evidence="1">
    <location>
        <begin position="64"/>
        <end position="83"/>
    </location>
</feature>
<keyword evidence="5" id="KW-1185">Reference proteome</keyword>
<sequence length="123" mass="14448">MLIQEFSKKLFLIGLAFYLLNIGYLLLSNEVIVPALHIIHGFFLFFYLLAITIMAFLLENKKDIVGVGFLVVITNLFIFTYILNQWLIQNNFVFSKWNFFVLFMAYLTTTTFLVAKKLNQIKF</sequence>
<gene>
    <name evidence="2" type="ORF">EH230_07780</name>
    <name evidence="3" type="ORF">FLACOL_00628</name>
</gene>
<evidence type="ECO:0000256" key="1">
    <source>
        <dbReference type="SAM" id="Phobius"/>
    </source>
</evidence>
<dbReference type="RefSeq" id="WP_105195558.1">
    <property type="nucleotide sequence ID" value="NZ_OLKH01000066.1"/>
</dbReference>
<dbReference type="AlphaFoldDB" id="A0A2N9P8G2"/>
<proteinExistence type="predicted"/>
<evidence type="ECO:0000313" key="5">
    <source>
        <dbReference type="Proteomes" id="UP000288951"/>
    </source>
</evidence>
<organism evidence="3 4">
    <name type="scientific">Flavobacterium columnare</name>
    <dbReference type="NCBI Taxonomy" id="996"/>
    <lineage>
        <taxon>Bacteria</taxon>
        <taxon>Pseudomonadati</taxon>
        <taxon>Bacteroidota</taxon>
        <taxon>Flavobacteriia</taxon>
        <taxon>Flavobacteriales</taxon>
        <taxon>Flavobacteriaceae</taxon>
        <taxon>Flavobacterium</taxon>
    </lineage>
</organism>
<keyword evidence="1" id="KW-0472">Membrane</keyword>
<dbReference type="EMBL" id="RQSM01000003">
    <property type="protein sequence ID" value="RVU90806.1"/>
    <property type="molecule type" value="Genomic_DNA"/>
</dbReference>
<reference evidence="3" key="1">
    <citation type="submission" date="2018-02" db="EMBL/GenBank/DDBJ databases">
        <authorList>
            <person name="Cohen D.B."/>
            <person name="Kent A.D."/>
        </authorList>
    </citation>
    <scope>NUCLEOTIDE SEQUENCE [LARGE SCALE GENOMIC DNA]</scope>
    <source>
        <strain evidence="3">CIP109753</strain>
    </source>
</reference>
<protein>
    <submittedName>
        <fullName evidence="3">Uncharacterized protein</fullName>
    </submittedName>
</protein>
<name>A0A2N9P8G2_9FLAO</name>
<feature type="transmembrane region" description="Helical" evidence="1">
    <location>
        <begin position="38"/>
        <end position="57"/>
    </location>
</feature>
<evidence type="ECO:0000313" key="4">
    <source>
        <dbReference type="Proteomes" id="UP000238180"/>
    </source>
</evidence>
<evidence type="ECO:0000313" key="3">
    <source>
        <dbReference type="EMBL" id="SPE76642.1"/>
    </source>
</evidence>
<reference evidence="2" key="2">
    <citation type="submission" date="2018-12" db="EMBL/GenBank/DDBJ databases">
        <title>Draft genome sequence of Flaovobacterium columnare ARS1 isolated from channel catfish in Alabama.</title>
        <authorList>
            <person name="Cai W."/>
            <person name="Arias C."/>
        </authorList>
    </citation>
    <scope>NUCLEOTIDE SEQUENCE [LARGE SCALE GENOMIC DNA]</scope>
    <source>
        <strain evidence="2">ARS1</strain>
    </source>
</reference>
<accession>A0A2N9P8G2</accession>
<evidence type="ECO:0000313" key="2">
    <source>
        <dbReference type="EMBL" id="RVU90806.1"/>
    </source>
</evidence>
<dbReference type="EMBL" id="OLKH01000066">
    <property type="protein sequence ID" value="SPE76642.1"/>
    <property type="molecule type" value="Genomic_DNA"/>
</dbReference>
<feature type="transmembrane region" description="Helical" evidence="1">
    <location>
        <begin position="95"/>
        <end position="115"/>
    </location>
</feature>
<keyword evidence="1" id="KW-1133">Transmembrane helix</keyword>
<keyword evidence="1" id="KW-0812">Transmembrane</keyword>